<dbReference type="OrthoDB" id="5860936at2759"/>
<accession>A0A182E3H3</accession>
<dbReference type="InterPro" id="IPR013992">
    <property type="entry name" value="Adenylate_cyclase-assoc_CAP_N"/>
</dbReference>
<evidence type="ECO:0000313" key="3">
    <source>
        <dbReference type="Proteomes" id="UP000271087"/>
    </source>
</evidence>
<evidence type="ECO:0000313" key="4">
    <source>
        <dbReference type="WBParaSite" id="nOo.2.0.1.t02530-RA"/>
    </source>
</evidence>
<proteinExistence type="predicted"/>
<dbReference type="AlphaFoldDB" id="A0A182E3H3"/>
<dbReference type="WBParaSite" id="nOo.2.0.1.t02530-RA">
    <property type="protein sequence ID" value="nOo.2.0.1.t02530-RA"/>
    <property type="gene ID" value="nOo.2.0.1.g02530"/>
</dbReference>
<feature type="coiled-coil region" evidence="1">
    <location>
        <begin position="33"/>
        <end position="60"/>
    </location>
</feature>
<keyword evidence="1" id="KW-0175">Coiled coil</keyword>
<dbReference type="PROSITE" id="PS01088">
    <property type="entry name" value="CAP_1"/>
    <property type="match status" value="1"/>
</dbReference>
<dbReference type="Pfam" id="PF01213">
    <property type="entry name" value="CAP_N-CM"/>
    <property type="match status" value="1"/>
</dbReference>
<organism evidence="4">
    <name type="scientific">Onchocerca ochengi</name>
    <name type="common">Filarial nematode worm</name>
    <dbReference type="NCBI Taxonomy" id="42157"/>
    <lineage>
        <taxon>Eukaryota</taxon>
        <taxon>Metazoa</taxon>
        <taxon>Ecdysozoa</taxon>
        <taxon>Nematoda</taxon>
        <taxon>Chromadorea</taxon>
        <taxon>Rhabditida</taxon>
        <taxon>Spirurina</taxon>
        <taxon>Spiruromorpha</taxon>
        <taxon>Filarioidea</taxon>
        <taxon>Onchocercidae</taxon>
        <taxon>Onchocerca</taxon>
    </lineage>
</organism>
<dbReference type="Proteomes" id="UP000271087">
    <property type="component" value="Unassembled WGS sequence"/>
</dbReference>
<evidence type="ECO:0000256" key="1">
    <source>
        <dbReference type="SAM" id="Coils"/>
    </source>
</evidence>
<evidence type="ECO:0000313" key="2">
    <source>
        <dbReference type="EMBL" id="VDK66490.1"/>
    </source>
</evidence>
<gene>
    <name evidence="2" type="ORF">NOO_LOCUS2530</name>
</gene>
<protein>
    <submittedName>
        <fullName evidence="2 4">Uncharacterized protein</fullName>
    </submittedName>
</protein>
<keyword evidence="3" id="KW-1185">Reference proteome</keyword>
<dbReference type="GO" id="GO:0007010">
    <property type="term" value="P:cytoskeleton organization"/>
    <property type="evidence" value="ECO:0007669"/>
    <property type="project" value="InterPro"/>
</dbReference>
<reference evidence="2 3" key="2">
    <citation type="submission" date="2018-08" db="EMBL/GenBank/DDBJ databases">
        <authorList>
            <person name="Laetsch R D."/>
            <person name="Stevens L."/>
            <person name="Kumar S."/>
            <person name="Blaxter L. M."/>
        </authorList>
    </citation>
    <scope>NUCLEOTIDE SEQUENCE [LARGE SCALE GENOMIC DNA]</scope>
</reference>
<name>A0A182E3H3_ONCOC</name>
<reference evidence="4" key="1">
    <citation type="submission" date="2016-06" db="UniProtKB">
        <authorList>
            <consortium name="WormBaseParasite"/>
        </authorList>
    </citation>
    <scope>IDENTIFICATION</scope>
</reference>
<dbReference type="InterPro" id="IPR018106">
    <property type="entry name" value="CAP_CS_N"/>
</dbReference>
<dbReference type="EMBL" id="UYRW01000405">
    <property type="protein sequence ID" value="VDK66490.1"/>
    <property type="molecule type" value="Genomic_DNA"/>
</dbReference>
<dbReference type="GO" id="GO:0003779">
    <property type="term" value="F:actin binding"/>
    <property type="evidence" value="ECO:0007669"/>
    <property type="project" value="InterPro"/>
</dbReference>
<sequence length="102" mass="11298">MLTSKKRNSVVDNGVDRAGELYVHNKEQQITMNANAANNLEKLVQRLETATLRLEALGAQKPMLAPKPIRNGTPPLTVACKLELIMFSAFYAAYLIRISLSL</sequence>